<dbReference type="OMA" id="FPIEDGN"/>
<sequence>MLSGRQTRFLQLFIFKRVRPIRFPIEDGNSFKAIPLKSSSYNLSLVSMISGKISNLEQPLRLNISRDFNL</sequence>
<dbReference type="eggNOG" id="ENOG502T1K6">
    <property type="taxonomic scope" value="Eukaryota"/>
</dbReference>
<gene>
    <name evidence="1" type="ORF">B456_007G319100</name>
</gene>
<proteinExistence type="predicted"/>
<protein>
    <submittedName>
        <fullName evidence="1">Uncharacterized protein</fullName>
    </submittedName>
</protein>
<accession>A0A0D2SN98</accession>
<dbReference type="Proteomes" id="UP000032304">
    <property type="component" value="Chromosome 7"/>
</dbReference>
<keyword evidence="2" id="KW-1185">Reference proteome</keyword>
<name>A0A0D2SN98_GOSRA</name>
<dbReference type="AlphaFoldDB" id="A0A0D2SN98"/>
<evidence type="ECO:0000313" key="1">
    <source>
        <dbReference type="EMBL" id="KJB45664.1"/>
    </source>
</evidence>
<dbReference type="Gramene" id="KJB45664">
    <property type="protein sequence ID" value="KJB45664"/>
    <property type="gene ID" value="B456_007G319100"/>
</dbReference>
<evidence type="ECO:0000313" key="2">
    <source>
        <dbReference type="Proteomes" id="UP000032304"/>
    </source>
</evidence>
<dbReference type="EMBL" id="CM001746">
    <property type="protein sequence ID" value="KJB45664.1"/>
    <property type="molecule type" value="Genomic_DNA"/>
</dbReference>
<reference evidence="1 2" key="1">
    <citation type="journal article" date="2012" name="Nature">
        <title>Repeated polyploidization of Gossypium genomes and the evolution of spinnable cotton fibres.</title>
        <authorList>
            <person name="Paterson A.H."/>
            <person name="Wendel J.F."/>
            <person name="Gundlach H."/>
            <person name="Guo H."/>
            <person name="Jenkins J."/>
            <person name="Jin D."/>
            <person name="Llewellyn D."/>
            <person name="Showmaker K.C."/>
            <person name="Shu S."/>
            <person name="Udall J."/>
            <person name="Yoo M.J."/>
            <person name="Byers R."/>
            <person name="Chen W."/>
            <person name="Doron-Faigenboim A."/>
            <person name="Duke M.V."/>
            <person name="Gong L."/>
            <person name="Grimwood J."/>
            <person name="Grover C."/>
            <person name="Grupp K."/>
            <person name="Hu G."/>
            <person name="Lee T.H."/>
            <person name="Li J."/>
            <person name="Lin L."/>
            <person name="Liu T."/>
            <person name="Marler B.S."/>
            <person name="Page J.T."/>
            <person name="Roberts A.W."/>
            <person name="Romanel E."/>
            <person name="Sanders W.S."/>
            <person name="Szadkowski E."/>
            <person name="Tan X."/>
            <person name="Tang H."/>
            <person name="Xu C."/>
            <person name="Wang J."/>
            <person name="Wang Z."/>
            <person name="Zhang D."/>
            <person name="Zhang L."/>
            <person name="Ashrafi H."/>
            <person name="Bedon F."/>
            <person name="Bowers J.E."/>
            <person name="Brubaker C.L."/>
            <person name="Chee P.W."/>
            <person name="Das S."/>
            <person name="Gingle A.R."/>
            <person name="Haigler C.H."/>
            <person name="Harker D."/>
            <person name="Hoffmann L.V."/>
            <person name="Hovav R."/>
            <person name="Jones D.C."/>
            <person name="Lemke C."/>
            <person name="Mansoor S."/>
            <person name="ur Rahman M."/>
            <person name="Rainville L.N."/>
            <person name="Rambani A."/>
            <person name="Reddy U.K."/>
            <person name="Rong J.K."/>
            <person name="Saranga Y."/>
            <person name="Scheffler B.E."/>
            <person name="Scheffler J.A."/>
            <person name="Stelly D.M."/>
            <person name="Triplett B.A."/>
            <person name="Van Deynze A."/>
            <person name="Vaslin M.F."/>
            <person name="Waghmare V.N."/>
            <person name="Walford S.A."/>
            <person name="Wright R.J."/>
            <person name="Zaki E.A."/>
            <person name="Zhang T."/>
            <person name="Dennis E.S."/>
            <person name="Mayer K.F."/>
            <person name="Peterson D.G."/>
            <person name="Rokhsar D.S."/>
            <person name="Wang X."/>
            <person name="Schmutz J."/>
        </authorList>
    </citation>
    <scope>NUCLEOTIDE SEQUENCE [LARGE SCALE GENOMIC DNA]</scope>
</reference>
<organism evidence="1 2">
    <name type="scientific">Gossypium raimondii</name>
    <name type="common">Peruvian cotton</name>
    <name type="synonym">Gossypium klotzschianum subsp. raimondii</name>
    <dbReference type="NCBI Taxonomy" id="29730"/>
    <lineage>
        <taxon>Eukaryota</taxon>
        <taxon>Viridiplantae</taxon>
        <taxon>Streptophyta</taxon>
        <taxon>Embryophyta</taxon>
        <taxon>Tracheophyta</taxon>
        <taxon>Spermatophyta</taxon>
        <taxon>Magnoliopsida</taxon>
        <taxon>eudicotyledons</taxon>
        <taxon>Gunneridae</taxon>
        <taxon>Pentapetalae</taxon>
        <taxon>rosids</taxon>
        <taxon>malvids</taxon>
        <taxon>Malvales</taxon>
        <taxon>Malvaceae</taxon>
        <taxon>Malvoideae</taxon>
        <taxon>Gossypium</taxon>
    </lineage>
</organism>